<evidence type="ECO:0000256" key="1">
    <source>
        <dbReference type="SAM" id="Coils"/>
    </source>
</evidence>
<name>A0A0F4TVZ0_PSEFL</name>
<dbReference type="PATRIC" id="fig|294.132.peg.925"/>
<comment type="caution">
    <text evidence="2">The sequence shown here is derived from an EMBL/GenBank/DDBJ whole genome shotgun (WGS) entry which is preliminary data.</text>
</comment>
<evidence type="ECO:0000313" key="3">
    <source>
        <dbReference type="Proteomes" id="UP000033588"/>
    </source>
</evidence>
<dbReference type="Pfam" id="PF13591">
    <property type="entry name" value="MerR_2"/>
    <property type="match status" value="1"/>
</dbReference>
<dbReference type="AlphaFoldDB" id="A0A0F4TVZ0"/>
<proteinExistence type="predicted"/>
<feature type="coiled-coil region" evidence="1">
    <location>
        <begin position="74"/>
        <end position="101"/>
    </location>
</feature>
<organism evidence="2 3">
    <name type="scientific">Pseudomonas fluorescens</name>
    <dbReference type="NCBI Taxonomy" id="294"/>
    <lineage>
        <taxon>Bacteria</taxon>
        <taxon>Pseudomonadati</taxon>
        <taxon>Pseudomonadota</taxon>
        <taxon>Gammaproteobacteria</taxon>
        <taxon>Pseudomonadales</taxon>
        <taxon>Pseudomonadaceae</taxon>
        <taxon>Pseudomonas</taxon>
    </lineage>
</organism>
<dbReference type="EMBL" id="LACC01000012">
    <property type="protein sequence ID" value="KJZ47542.1"/>
    <property type="molecule type" value="Genomic_DNA"/>
</dbReference>
<protein>
    <submittedName>
        <fullName evidence="2">Chaperone modulatory protein CbpM</fullName>
    </submittedName>
</protein>
<reference evidence="2 3" key="1">
    <citation type="submission" date="2015-03" db="EMBL/GenBank/DDBJ databases">
        <title>Comparative genomics of Pseudomonas insights into diversity of traits involved in vanlence and defense.</title>
        <authorList>
            <person name="Qin Y."/>
        </authorList>
    </citation>
    <scope>NUCLEOTIDE SEQUENCE [LARGE SCALE GENOMIC DNA]</scope>
    <source>
        <strain evidence="2 3">C8</strain>
    </source>
</reference>
<keyword evidence="1" id="KW-0175">Coiled coil</keyword>
<gene>
    <name evidence="2" type="ORF">VC35_10910</name>
</gene>
<sequence length="101" mass="11609">MSSPLIVQLDMAEFCEAAELSDVYVIEIVEHGILEPQGSQPKDWVFNDYELTLAKRAAKLRRDLDLEWEGVALALDLLEEVQQLRAENRMLKQRLGRLVVE</sequence>
<dbReference type="OrthoDB" id="5567704at2"/>
<accession>A0A0F4TVZ0</accession>
<evidence type="ECO:0000313" key="2">
    <source>
        <dbReference type="EMBL" id="KJZ47542.1"/>
    </source>
</evidence>
<dbReference type="Gene3D" id="1.10.1660.10">
    <property type="match status" value="1"/>
</dbReference>
<dbReference type="Proteomes" id="UP000033588">
    <property type="component" value="Unassembled WGS sequence"/>
</dbReference>
<dbReference type="RefSeq" id="WP_046039901.1">
    <property type="nucleotide sequence ID" value="NZ_LACC01000012.1"/>
</dbReference>